<dbReference type="GO" id="GO:0061630">
    <property type="term" value="F:ubiquitin protein ligase activity"/>
    <property type="evidence" value="ECO:0007669"/>
    <property type="project" value="TreeGrafter"/>
</dbReference>
<protein>
    <recommendedName>
        <fullName evidence="2">NHR domain-containing protein</fullName>
    </recommendedName>
</protein>
<dbReference type="AlphaFoldDB" id="E3MEB9"/>
<reference evidence="3" key="1">
    <citation type="submission" date="2007-07" db="EMBL/GenBank/DDBJ databases">
        <title>PCAP assembly of the Caenorhabditis remanei genome.</title>
        <authorList>
            <consortium name="The Caenorhabditis remanei Sequencing Consortium"/>
            <person name="Wilson R.K."/>
        </authorList>
    </citation>
    <scope>NUCLEOTIDE SEQUENCE [LARGE SCALE GENOMIC DNA]</scope>
    <source>
        <strain evidence="3">PB4641</strain>
    </source>
</reference>
<feature type="compositionally biased region" description="Low complexity" evidence="1">
    <location>
        <begin position="18"/>
        <end position="31"/>
    </location>
</feature>
<evidence type="ECO:0000313" key="3">
    <source>
        <dbReference type="EMBL" id="EFO99506.1"/>
    </source>
</evidence>
<feature type="domain" description="NHR" evidence="2">
    <location>
        <begin position="57"/>
        <end position="214"/>
    </location>
</feature>
<evidence type="ECO:0000313" key="4">
    <source>
        <dbReference type="Proteomes" id="UP000008281"/>
    </source>
</evidence>
<keyword evidence="4" id="KW-1185">Reference proteome</keyword>
<dbReference type="PROSITE" id="PS51065">
    <property type="entry name" value="NHR"/>
    <property type="match status" value="1"/>
</dbReference>
<dbReference type="SMART" id="SM00588">
    <property type="entry name" value="NEUZ"/>
    <property type="match status" value="1"/>
</dbReference>
<gene>
    <name evidence="3" type="ORF">CRE_22364</name>
</gene>
<dbReference type="InterPro" id="IPR043136">
    <property type="entry name" value="B30.2/SPRY_sf"/>
</dbReference>
<dbReference type="OrthoDB" id="6078042at2759"/>
<dbReference type="InterPro" id="IPR006573">
    <property type="entry name" value="NHR_dom"/>
</dbReference>
<dbReference type="InterPro" id="IPR037962">
    <property type="entry name" value="Neuralized"/>
</dbReference>
<accession>E3MEB9</accession>
<feature type="compositionally biased region" description="Polar residues" evidence="1">
    <location>
        <begin position="1"/>
        <end position="16"/>
    </location>
</feature>
<dbReference type="STRING" id="31234.E3MEB9"/>
<sequence length="569" mass="63957">MTSVQVDAQTPVSVPTAQIENSSNEQNQNPNKESDSSEPYPLLSMSQKRRKMDKMTPLRLHAVCGDNVLLNRTCVTACRDESNNKSAFVFTERAIKNNEKVWIRIMEVVPPADGSLTVGVTTFDPATLRLSKIPEDLTKLVMKPGYWNFKLDAANKLNNKSILAFWIDESDQVWCDNIDISKPQMCFQMDRKSEDVYMFFDMGETTRLIRVLGVSKVRINPADGKTVRRSSSANDLATRNRIETVETKKFIRPSTFRKTEAKSSVETPNVMTTPLSLGNKTVPQVTDPKSMTVLTSTTKLAVIKTVGSWNHGCNGMSRRIRKYYQRAEDRGTLDKFYSVLLEKSSNGSSQASTVVKSESANSFSQNLTMNQVTSTSGTSIVSFFSSFLSKKSCFAFQTTTTSRQGPPSKQTIVHGCIAMPRRIRKYHKRIGVRGTLDKFYSAVLEKIATESSSASTEAKNQMAEPHSEVSHITKGAPAVEHTVLQNLTAKQVEETLNVSFAKLLSDKRRFIFQTTMIIQENARVVRNPAHGCIRLPRRMRKYLKRTDIRGNLDKFYSTMLEETEPNAQI</sequence>
<dbReference type="EMBL" id="DS268438">
    <property type="protein sequence ID" value="EFO99506.1"/>
    <property type="molecule type" value="Genomic_DNA"/>
</dbReference>
<proteinExistence type="predicted"/>
<feature type="region of interest" description="Disordered" evidence="1">
    <location>
        <begin position="261"/>
        <end position="283"/>
    </location>
</feature>
<dbReference type="Proteomes" id="UP000008281">
    <property type="component" value="Unassembled WGS sequence"/>
</dbReference>
<evidence type="ECO:0000256" key="1">
    <source>
        <dbReference type="SAM" id="MobiDB-lite"/>
    </source>
</evidence>
<dbReference type="PANTHER" id="PTHR12429:SF6">
    <property type="entry name" value="PROTEIN NEURALIZED"/>
    <property type="match status" value="1"/>
</dbReference>
<evidence type="ECO:0000259" key="2">
    <source>
        <dbReference type="PROSITE" id="PS51065"/>
    </source>
</evidence>
<name>E3MEB9_CAERE</name>
<dbReference type="PANTHER" id="PTHR12429">
    <property type="entry name" value="NEURALIZED"/>
    <property type="match status" value="1"/>
</dbReference>
<feature type="region of interest" description="Disordered" evidence="1">
    <location>
        <begin position="1"/>
        <end position="41"/>
    </location>
</feature>
<organism evidence="4">
    <name type="scientific">Caenorhabditis remanei</name>
    <name type="common">Caenorhabditis vulgaris</name>
    <dbReference type="NCBI Taxonomy" id="31234"/>
    <lineage>
        <taxon>Eukaryota</taxon>
        <taxon>Metazoa</taxon>
        <taxon>Ecdysozoa</taxon>
        <taxon>Nematoda</taxon>
        <taxon>Chromadorea</taxon>
        <taxon>Rhabditida</taxon>
        <taxon>Rhabditina</taxon>
        <taxon>Rhabditomorpha</taxon>
        <taxon>Rhabditoidea</taxon>
        <taxon>Rhabditidae</taxon>
        <taxon>Peloderinae</taxon>
        <taxon>Caenorhabditis</taxon>
    </lineage>
</organism>
<dbReference type="eggNOG" id="KOG4625">
    <property type="taxonomic scope" value="Eukaryota"/>
</dbReference>
<feature type="compositionally biased region" description="Polar residues" evidence="1">
    <location>
        <begin position="264"/>
        <end position="283"/>
    </location>
</feature>
<dbReference type="InParanoid" id="E3MEB9"/>
<dbReference type="HOGENOM" id="CLU_479176_0_0_1"/>
<dbReference type="Pfam" id="PF07177">
    <property type="entry name" value="Neuralized"/>
    <property type="match status" value="1"/>
</dbReference>
<dbReference type="Gene3D" id="2.60.120.920">
    <property type="match status" value="1"/>
</dbReference>